<dbReference type="Pfam" id="PF00440">
    <property type="entry name" value="TetR_N"/>
    <property type="match status" value="1"/>
</dbReference>
<protein>
    <submittedName>
        <fullName evidence="5">AcrR family transcriptional regulator</fullName>
    </submittedName>
</protein>
<dbReference type="PRINTS" id="PR00455">
    <property type="entry name" value="HTHTETR"/>
</dbReference>
<dbReference type="PANTHER" id="PTHR43479:SF11">
    <property type="entry name" value="ACREF_ENVCD OPERON REPRESSOR-RELATED"/>
    <property type="match status" value="1"/>
</dbReference>
<dbReference type="PROSITE" id="PS50977">
    <property type="entry name" value="HTH_TETR_2"/>
    <property type="match status" value="1"/>
</dbReference>
<dbReference type="GO" id="GO:0003677">
    <property type="term" value="F:DNA binding"/>
    <property type="evidence" value="ECO:0007669"/>
    <property type="project" value="UniProtKB-UniRule"/>
</dbReference>
<organism evidence="5 6">
    <name type="scientific">Oikeobacillus pervagus</name>
    <dbReference type="NCBI Taxonomy" id="1325931"/>
    <lineage>
        <taxon>Bacteria</taxon>
        <taxon>Bacillati</taxon>
        <taxon>Bacillota</taxon>
        <taxon>Bacilli</taxon>
        <taxon>Bacillales</taxon>
        <taxon>Bacillaceae</taxon>
        <taxon>Oikeobacillus</taxon>
    </lineage>
</organism>
<dbReference type="InterPro" id="IPR001647">
    <property type="entry name" value="HTH_TetR"/>
</dbReference>
<proteinExistence type="predicted"/>
<evidence type="ECO:0000256" key="2">
    <source>
        <dbReference type="ARBA" id="ARBA00023125"/>
    </source>
</evidence>
<evidence type="ECO:0000259" key="4">
    <source>
        <dbReference type="PROSITE" id="PS50977"/>
    </source>
</evidence>
<gene>
    <name evidence="5" type="ORF">J2S13_001419</name>
</gene>
<dbReference type="Proteomes" id="UP001237207">
    <property type="component" value="Unassembled WGS sequence"/>
</dbReference>
<dbReference type="InterPro" id="IPR036271">
    <property type="entry name" value="Tet_transcr_reg_TetR-rel_C_sf"/>
</dbReference>
<keyword evidence="1" id="KW-0678">Repressor</keyword>
<dbReference type="RefSeq" id="WP_307257021.1">
    <property type="nucleotide sequence ID" value="NZ_JAUSUC010000013.1"/>
</dbReference>
<evidence type="ECO:0000313" key="6">
    <source>
        <dbReference type="Proteomes" id="UP001237207"/>
    </source>
</evidence>
<dbReference type="PANTHER" id="PTHR43479">
    <property type="entry name" value="ACREF/ENVCD OPERON REPRESSOR-RELATED"/>
    <property type="match status" value="1"/>
</dbReference>
<evidence type="ECO:0000256" key="1">
    <source>
        <dbReference type="ARBA" id="ARBA00022491"/>
    </source>
</evidence>
<keyword evidence="6" id="KW-1185">Reference proteome</keyword>
<dbReference type="NCBIfam" id="NF037937">
    <property type="entry name" value="septum_RefZ"/>
    <property type="match status" value="1"/>
</dbReference>
<dbReference type="AlphaFoldDB" id="A0AAJ1SY98"/>
<dbReference type="SUPFAM" id="SSF46689">
    <property type="entry name" value="Homeodomain-like"/>
    <property type="match status" value="1"/>
</dbReference>
<evidence type="ECO:0000256" key="3">
    <source>
        <dbReference type="PROSITE-ProRule" id="PRU00335"/>
    </source>
</evidence>
<comment type="caution">
    <text evidence="5">The sequence shown here is derived from an EMBL/GenBank/DDBJ whole genome shotgun (WGS) entry which is preliminary data.</text>
</comment>
<feature type="DNA-binding region" description="H-T-H motif" evidence="3">
    <location>
        <begin position="27"/>
        <end position="46"/>
    </location>
</feature>
<dbReference type="PROSITE" id="PS01081">
    <property type="entry name" value="HTH_TETR_1"/>
    <property type="match status" value="1"/>
</dbReference>
<name>A0AAJ1SY98_9BACI</name>
<accession>A0AAJ1SY98</accession>
<dbReference type="Gene3D" id="1.10.357.10">
    <property type="entry name" value="Tetracycline Repressor, domain 2"/>
    <property type="match status" value="1"/>
</dbReference>
<dbReference type="Gene3D" id="1.10.10.60">
    <property type="entry name" value="Homeodomain-like"/>
    <property type="match status" value="1"/>
</dbReference>
<dbReference type="InterPro" id="IPR009057">
    <property type="entry name" value="Homeodomain-like_sf"/>
</dbReference>
<feature type="domain" description="HTH tetR-type" evidence="4">
    <location>
        <begin position="4"/>
        <end position="64"/>
    </location>
</feature>
<dbReference type="InterPro" id="IPR023772">
    <property type="entry name" value="DNA-bd_HTH_TetR-type_CS"/>
</dbReference>
<sequence>MSRNKTRSDIIEAAVELFNTKGYAGTSVRDISKKANVNVANISYYFKGKQGLLEECLTSFFEMYLTNLEKEVFLLETTSPHECLKRAIRNILTFQRENHLLTRFVWREVTIDSQIVREIISSYLVKERYFFKSIIEKGVQEGAFVNLPISLVIIQLKSMLSMPFLNSQYLREVWQVFPHEKYFIDKYMVLIERWIDETLSTPTTAINMDKKGVI</sequence>
<dbReference type="EMBL" id="JAUSUC010000013">
    <property type="protein sequence ID" value="MDQ0215020.1"/>
    <property type="molecule type" value="Genomic_DNA"/>
</dbReference>
<keyword evidence="2 3" id="KW-0238">DNA-binding</keyword>
<dbReference type="SUPFAM" id="SSF48498">
    <property type="entry name" value="Tetracyclin repressor-like, C-terminal domain"/>
    <property type="match status" value="1"/>
</dbReference>
<evidence type="ECO:0000313" key="5">
    <source>
        <dbReference type="EMBL" id="MDQ0215020.1"/>
    </source>
</evidence>
<reference evidence="5" key="1">
    <citation type="submission" date="2023-07" db="EMBL/GenBank/DDBJ databases">
        <title>Genomic Encyclopedia of Type Strains, Phase IV (KMG-IV): sequencing the most valuable type-strain genomes for metagenomic binning, comparative biology and taxonomic classification.</title>
        <authorList>
            <person name="Goeker M."/>
        </authorList>
    </citation>
    <scope>NUCLEOTIDE SEQUENCE</scope>
    <source>
        <strain evidence="5">DSM 23947</strain>
    </source>
</reference>
<dbReference type="InterPro" id="IPR050624">
    <property type="entry name" value="HTH-type_Tx_Regulator"/>
</dbReference>